<evidence type="ECO:0000313" key="7">
    <source>
        <dbReference type="Proteomes" id="UP001230005"/>
    </source>
</evidence>
<evidence type="ECO:0000259" key="5">
    <source>
        <dbReference type="PROSITE" id="PS50893"/>
    </source>
</evidence>
<name>A0ABT9ZYX0_9BACI</name>
<dbReference type="Pfam" id="PF08352">
    <property type="entry name" value="oligo_HPY"/>
    <property type="match status" value="1"/>
</dbReference>
<reference evidence="6 7" key="1">
    <citation type="submission" date="2023-07" db="EMBL/GenBank/DDBJ databases">
        <title>Genomic Encyclopedia of Type Strains, Phase IV (KMG-IV): sequencing the most valuable type-strain genomes for metagenomic binning, comparative biology and taxonomic classification.</title>
        <authorList>
            <person name="Goeker M."/>
        </authorList>
    </citation>
    <scope>NUCLEOTIDE SEQUENCE [LARGE SCALE GENOMIC DNA]</scope>
    <source>
        <strain evidence="6 7">DSM 9768</strain>
    </source>
</reference>
<dbReference type="Proteomes" id="UP001230005">
    <property type="component" value="Unassembled WGS sequence"/>
</dbReference>
<dbReference type="PANTHER" id="PTHR43776">
    <property type="entry name" value="TRANSPORT ATP-BINDING PROTEIN"/>
    <property type="match status" value="1"/>
</dbReference>
<dbReference type="PROSITE" id="PS50893">
    <property type="entry name" value="ABC_TRANSPORTER_2"/>
    <property type="match status" value="1"/>
</dbReference>
<comment type="similarity">
    <text evidence="1">Belongs to the ABC transporter superfamily.</text>
</comment>
<protein>
    <submittedName>
        <fullName evidence="6">Peptide/nickel transport system ATP-binding protein</fullName>
    </submittedName>
</protein>
<dbReference type="InterPro" id="IPR003593">
    <property type="entry name" value="AAA+_ATPase"/>
</dbReference>
<feature type="domain" description="ABC transporter" evidence="5">
    <location>
        <begin position="9"/>
        <end position="259"/>
    </location>
</feature>
<dbReference type="NCBIfam" id="TIGR01727">
    <property type="entry name" value="oligo_HPY"/>
    <property type="match status" value="1"/>
</dbReference>
<dbReference type="PANTHER" id="PTHR43776:SF8">
    <property type="entry name" value="ABC TRANSPORTER, ATP-BINDING PROTEIN"/>
    <property type="match status" value="1"/>
</dbReference>
<sequence length="344" mass="38883">MPLNKDALLQVKGVKKYFDVSEGIFTTKKKYLKAVDNVNFSLKQGEILGIVGESGCGKSTLGNLIMQLENPTEGEIIFDGIELSKLSAKELRRKRKDIQMIFQDPYSSLNPRMKVFDIVAEPLRTHKLASGTDLKKQVYDMLEIVGLNNKYANRYPHEFSGGQRQRIGIARALTLKPKLIVCDEPVSALDVSIQAQILNLLLKLQKEFQLTLIFIAHGIPAVKYISNRIAVMYLGKIVEIADKEQLLSNPKHPYTESLLYSVPVSHPKLRSNHEQSKLTGEMPSPVDPPPGCRFHTRCPYADEKCMEETPDLIETQDKEHYVACHYPLYRERVSNSDSVQAILD</sequence>
<evidence type="ECO:0000313" key="6">
    <source>
        <dbReference type="EMBL" id="MDQ0256432.1"/>
    </source>
</evidence>
<proteinExistence type="inferred from homology"/>
<dbReference type="RefSeq" id="WP_307328538.1">
    <property type="nucleotide sequence ID" value="NZ_JAUSUG010000016.1"/>
</dbReference>
<evidence type="ECO:0000256" key="1">
    <source>
        <dbReference type="ARBA" id="ARBA00005417"/>
    </source>
</evidence>
<comment type="caution">
    <text evidence="6">The sequence shown here is derived from an EMBL/GenBank/DDBJ whole genome shotgun (WGS) entry which is preliminary data.</text>
</comment>
<accession>A0ABT9ZYX0</accession>
<dbReference type="Pfam" id="PF00005">
    <property type="entry name" value="ABC_tran"/>
    <property type="match status" value="1"/>
</dbReference>
<dbReference type="SMART" id="SM00382">
    <property type="entry name" value="AAA"/>
    <property type="match status" value="1"/>
</dbReference>
<dbReference type="InterPro" id="IPR013563">
    <property type="entry name" value="Oligopep_ABC_C"/>
</dbReference>
<evidence type="ECO:0000256" key="3">
    <source>
        <dbReference type="ARBA" id="ARBA00022741"/>
    </source>
</evidence>
<keyword evidence="2" id="KW-0813">Transport</keyword>
<dbReference type="PROSITE" id="PS00211">
    <property type="entry name" value="ABC_TRANSPORTER_1"/>
    <property type="match status" value="1"/>
</dbReference>
<dbReference type="EMBL" id="JAUSUG010000016">
    <property type="protein sequence ID" value="MDQ0256432.1"/>
    <property type="molecule type" value="Genomic_DNA"/>
</dbReference>
<keyword evidence="7" id="KW-1185">Reference proteome</keyword>
<dbReference type="InterPro" id="IPR050319">
    <property type="entry name" value="ABC_transp_ATP-bind"/>
</dbReference>
<keyword evidence="3" id="KW-0547">Nucleotide-binding</keyword>
<dbReference type="GO" id="GO:0005524">
    <property type="term" value="F:ATP binding"/>
    <property type="evidence" value="ECO:0007669"/>
    <property type="project" value="UniProtKB-KW"/>
</dbReference>
<evidence type="ECO:0000256" key="2">
    <source>
        <dbReference type="ARBA" id="ARBA00022448"/>
    </source>
</evidence>
<dbReference type="InterPro" id="IPR017871">
    <property type="entry name" value="ABC_transporter-like_CS"/>
</dbReference>
<organism evidence="6 7">
    <name type="scientific">Evansella vedderi</name>
    <dbReference type="NCBI Taxonomy" id="38282"/>
    <lineage>
        <taxon>Bacteria</taxon>
        <taxon>Bacillati</taxon>
        <taxon>Bacillota</taxon>
        <taxon>Bacilli</taxon>
        <taxon>Bacillales</taxon>
        <taxon>Bacillaceae</taxon>
        <taxon>Evansella</taxon>
    </lineage>
</organism>
<dbReference type="InterPro" id="IPR003439">
    <property type="entry name" value="ABC_transporter-like_ATP-bd"/>
</dbReference>
<dbReference type="Gene3D" id="3.40.50.300">
    <property type="entry name" value="P-loop containing nucleotide triphosphate hydrolases"/>
    <property type="match status" value="1"/>
</dbReference>
<gene>
    <name evidence="6" type="ORF">J2S74_003852</name>
</gene>
<keyword evidence="4 6" id="KW-0067">ATP-binding</keyword>
<evidence type="ECO:0000256" key="4">
    <source>
        <dbReference type="ARBA" id="ARBA00022840"/>
    </source>
</evidence>
<dbReference type="InterPro" id="IPR027417">
    <property type="entry name" value="P-loop_NTPase"/>
</dbReference>
<dbReference type="SUPFAM" id="SSF52540">
    <property type="entry name" value="P-loop containing nucleoside triphosphate hydrolases"/>
    <property type="match status" value="1"/>
</dbReference>
<dbReference type="CDD" id="cd03257">
    <property type="entry name" value="ABC_NikE_OppD_transporters"/>
    <property type="match status" value="1"/>
</dbReference>